<proteinExistence type="predicted"/>
<dbReference type="Pfam" id="PF20148">
    <property type="entry name" value="DUF6531"/>
    <property type="match status" value="1"/>
</dbReference>
<dbReference type="InterPro" id="IPR056823">
    <property type="entry name" value="TEN-like_YD-shell"/>
</dbReference>
<dbReference type="PANTHER" id="PTHR32305:SF15">
    <property type="entry name" value="PROTEIN RHSA-RELATED"/>
    <property type="match status" value="1"/>
</dbReference>
<evidence type="ECO:0000256" key="2">
    <source>
        <dbReference type="SAM" id="MobiDB-lite"/>
    </source>
</evidence>
<feature type="region of interest" description="Disordered" evidence="2">
    <location>
        <begin position="719"/>
        <end position="740"/>
    </location>
</feature>
<dbReference type="Gene3D" id="2.180.10.10">
    <property type="entry name" value="RHS repeat-associated core"/>
    <property type="match status" value="2"/>
</dbReference>
<keyword evidence="6" id="KW-1185">Reference proteome</keyword>
<feature type="compositionally biased region" description="Basic and acidic residues" evidence="2">
    <location>
        <begin position="719"/>
        <end position="730"/>
    </location>
</feature>
<name>A0A6B3SSY1_9BURK</name>
<protein>
    <submittedName>
        <fullName evidence="5">RHS repeat-associated core domain-containing protein</fullName>
    </submittedName>
</protein>
<keyword evidence="1" id="KW-0677">Repeat</keyword>
<evidence type="ECO:0000259" key="4">
    <source>
        <dbReference type="Pfam" id="PF25023"/>
    </source>
</evidence>
<evidence type="ECO:0000256" key="1">
    <source>
        <dbReference type="ARBA" id="ARBA00022737"/>
    </source>
</evidence>
<reference evidence="5 6" key="1">
    <citation type="submission" date="2020-02" db="EMBL/GenBank/DDBJ databases">
        <authorList>
            <person name="Kim M.K."/>
        </authorList>
    </citation>
    <scope>NUCLEOTIDE SEQUENCE [LARGE SCALE GENOMIC DNA]</scope>
    <source>
        <strain evidence="5 6">17J57-3</strain>
    </source>
</reference>
<evidence type="ECO:0000313" key="5">
    <source>
        <dbReference type="EMBL" id="NEX62455.1"/>
    </source>
</evidence>
<dbReference type="Pfam" id="PF25023">
    <property type="entry name" value="TEN_YD-shell"/>
    <property type="match status" value="1"/>
</dbReference>
<accession>A0A6B3SSY1</accession>
<evidence type="ECO:0000259" key="3">
    <source>
        <dbReference type="Pfam" id="PF20148"/>
    </source>
</evidence>
<dbReference type="NCBIfam" id="TIGR03696">
    <property type="entry name" value="Rhs_assc_core"/>
    <property type="match status" value="1"/>
</dbReference>
<dbReference type="InterPro" id="IPR050708">
    <property type="entry name" value="T6SS_VgrG/RHS"/>
</dbReference>
<dbReference type="EMBL" id="JAAIVB010000050">
    <property type="protein sequence ID" value="NEX62455.1"/>
    <property type="molecule type" value="Genomic_DNA"/>
</dbReference>
<organism evidence="5 6">
    <name type="scientific">Noviherbaspirillum galbum</name>
    <dbReference type="NCBI Taxonomy" id="2709383"/>
    <lineage>
        <taxon>Bacteria</taxon>
        <taxon>Pseudomonadati</taxon>
        <taxon>Pseudomonadota</taxon>
        <taxon>Betaproteobacteria</taxon>
        <taxon>Burkholderiales</taxon>
        <taxon>Oxalobacteraceae</taxon>
        <taxon>Noviherbaspirillum</taxon>
    </lineage>
</organism>
<sequence length="1790" mass="195721">MTSHQTHRYMFRRTLKNFIGLSGLHMLFAAIRMAMALLLVVLAPADCARAAFQLEGAPGLAACGPHAAGSTCGSVGPAAQGSDTGVQVGAGNPINVINGNKTQREVDLPALPGELGLEIVRHYNSSASMVVGQIGAGWRLSYETDLHVVGNSIQILQADGARRIFARDPAHPSWCASPDPAHGRVLARRSARGEEYTWEWPDGRKLLFNTRGKLEQIVSPSGAFVTLTRGPRGELLKVTDPQGRELRMRYPEPGQARRQGGFAGIIAIDSPLGQFRYEHGSEVPEAIRKDHAADHRQAAALRVANLVKVSYPTHYDGDRKPHPYAAHGITVSTLSRSYHYEDAAAGRHAYLTGIGIIGSGSDGKLVDRRLSTWAYDKAGHAVMSTHEHDAGKITLAFVSPSFPGGADGKTVLTDRLGRQTTYRHRVIGGEYRLLEVTGTGCDSCGDANVRYGYDRIGRLTDTTRLDARGRPATSRRIERDVLGRIVKISDVEYRNGKAVAPRWRIRYAYEGSGVLPASIVRPSVVPGREFQVRLEYNRFGQAVSVRESGFSPLDEAGREQATPITRVTAYRYDTINGKSLLAGIAVSADSADMHASDAEVTSIAYDAQGKHPLRILRPGGQRITVSRRDAAGRPAVVTMQDEARTIRTDLAYTLSGKVQELTQRAWLADDASTPANDDVAAPPQALVRKLAAQYDAADILSAIALPTVSFATLAPDPADRSDVANDESKDANPSPARAAGYRMQFGEPGSMLENQPIGITLPDDAHSRLSARRWLDDFGRLVGVRYGRQDMSRARYVGASQRIASIIDPTGAVTQLGYDTQGRLASLVRSDAQGRLSERIVFRHLGQWLVAQEKFPGSGQGSPDSAIRMRYNAFGQVTQEMQQLGGQSVAVNHDYDETGRLGKTWLTQLAPDGETIDLPAVHMRHATSPGLSDRLDAIDVGSGWIGTRVVVRNLQWMPAVATGWQYGNGLRVRAAVEPTGNQRWPWRLHAYHDGVHAYGISTDEDGRIDRIVQQPVDPALAKGAHVSAAVANPSMQESGMPGSTPFPAIPAPWSPDAERPVDAAGRYLTHPVSGEAEPGRLELVWNAAGQLERVRQAGKDKAIYRYDAQGRRIAKALPDDPAAGRRFIYDGRQLIAETDANGLVTKQFIYLGWRPVAWMEPARTFVQRLRQFFLGPRIIYLHSDHRGAVTAATDEEAKLLWRAGVDGNGKLIIDAEPNAPIEQPLRLVNQYADPETGLNYNLARYYDPQAGRFISPDPAGLDGGGTDLYAYAGGDMLNAFDPDGWAKVSYFAITAQANGISPIGVSQGFTKARWAFVISDIQGGAKENLLFDPTGNFVKGKLDYSTRKGDAFGWNKNEESFVGDPVQLLKQFYGKNLISISEFNINNFNDEQARAILSRLGYADSNEAPNCAVGILPPIQFGFGDPDINVMMTNYSATSKQRILNCNPASQFTLPFQSVEERRRIAKYEAAAELNESPAPPAVEKDCSANGCPGMAVVINGHTYHASYGRTQFVGETFLRALQSLVINNADVPPASMRQLGITGDVASRIQAALRRSGAVGRSRGFFETYRARFGTELTSVQREAAWAGLTMAERHSFQDQTGFGEQEFIDMLSFHPAGAITIGEGRNAFMTQAIFTDEVLRNWLLAKFKSTDEYSFISKLFLMANLRTIENILELQSQFRNDERPFSSEWKSRQRAIEENLAARIARLHNGGVYRPGANQLPRSLAFHPDESVLTRQCTNQTGSLCDINGRYVANFLGLVQGRGDWRSLRCSDNLTNNVGLEVTPLKIN</sequence>
<dbReference type="Proteomes" id="UP000482155">
    <property type="component" value="Unassembled WGS sequence"/>
</dbReference>
<dbReference type="InterPro" id="IPR045351">
    <property type="entry name" value="DUF6531"/>
</dbReference>
<dbReference type="PANTHER" id="PTHR32305">
    <property type="match status" value="1"/>
</dbReference>
<dbReference type="RefSeq" id="WP_163964759.1">
    <property type="nucleotide sequence ID" value="NZ_JAAIVB010000050.1"/>
</dbReference>
<feature type="domain" description="DUF6531" evidence="3">
    <location>
        <begin position="91"/>
        <end position="165"/>
    </location>
</feature>
<comment type="caution">
    <text evidence="5">The sequence shown here is derived from an EMBL/GenBank/DDBJ whole genome shotgun (WGS) entry which is preliminary data.</text>
</comment>
<dbReference type="InterPro" id="IPR022385">
    <property type="entry name" value="Rhs_assc_core"/>
</dbReference>
<feature type="domain" description="Teneurin-like YD-shell" evidence="4">
    <location>
        <begin position="1084"/>
        <end position="1257"/>
    </location>
</feature>
<dbReference type="PRINTS" id="PR00394">
    <property type="entry name" value="RHSPROTEIN"/>
</dbReference>
<gene>
    <name evidence="5" type="ORF">G3574_15300</name>
</gene>
<evidence type="ECO:0000313" key="6">
    <source>
        <dbReference type="Proteomes" id="UP000482155"/>
    </source>
</evidence>